<evidence type="ECO:0000313" key="2">
    <source>
        <dbReference type="EMBL" id="MPC54799.1"/>
    </source>
</evidence>
<dbReference type="AlphaFoldDB" id="A0A5B7GAX9"/>
<dbReference type="EMBL" id="VSRR010012649">
    <property type="protein sequence ID" value="MPC54799.1"/>
    <property type="molecule type" value="Genomic_DNA"/>
</dbReference>
<dbReference type="Pfam" id="PF14226">
    <property type="entry name" value="DIOX_N"/>
    <property type="match status" value="1"/>
</dbReference>
<comment type="caution">
    <text evidence="2">The sequence shown here is derived from an EMBL/GenBank/DDBJ whole genome shotgun (WGS) entry which is preliminary data.</text>
</comment>
<dbReference type="Gene3D" id="2.60.120.330">
    <property type="entry name" value="B-lactam Antibiotic, Isopenicillin N Synthase, Chain"/>
    <property type="match status" value="1"/>
</dbReference>
<dbReference type="InterPro" id="IPR027443">
    <property type="entry name" value="IPNS-like_sf"/>
</dbReference>
<dbReference type="SUPFAM" id="SSF51197">
    <property type="entry name" value="Clavaminate synthase-like"/>
    <property type="match status" value="1"/>
</dbReference>
<sequence>MKDKGEAEWCVEEYRGFVSGIGKDEKCADPKEWQRVSRELCEALSGVGFVYLSNHGIPDEQVRHTDGQTNRQTQEH</sequence>
<feature type="domain" description="Non-haem dioxygenase N-terminal" evidence="1">
    <location>
        <begin position="29"/>
        <end position="65"/>
    </location>
</feature>
<dbReference type="Proteomes" id="UP000324222">
    <property type="component" value="Unassembled WGS sequence"/>
</dbReference>
<evidence type="ECO:0000313" key="3">
    <source>
        <dbReference type="Proteomes" id="UP000324222"/>
    </source>
</evidence>
<name>A0A5B7GAX9_PORTR</name>
<dbReference type="OrthoDB" id="288590at2759"/>
<dbReference type="InterPro" id="IPR026992">
    <property type="entry name" value="DIOX_N"/>
</dbReference>
<accession>A0A5B7GAX9</accession>
<organism evidence="2 3">
    <name type="scientific">Portunus trituberculatus</name>
    <name type="common">Swimming crab</name>
    <name type="synonym">Neptunus trituberculatus</name>
    <dbReference type="NCBI Taxonomy" id="210409"/>
    <lineage>
        <taxon>Eukaryota</taxon>
        <taxon>Metazoa</taxon>
        <taxon>Ecdysozoa</taxon>
        <taxon>Arthropoda</taxon>
        <taxon>Crustacea</taxon>
        <taxon>Multicrustacea</taxon>
        <taxon>Malacostraca</taxon>
        <taxon>Eumalacostraca</taxon>
        <taxon>Eucarida</taxon>
        <taxon>Decapoda</taxon>
        <taxon>Pleocyemata</taxon>
        <taxon>Brachyura</taxon>
        <taxon>Eubrachyura</taxon>
        <taxon>Portunoidea</taxon>
        <taxon>Portunidae</taxon>
        <taxon>Portuninae</taxon>
        <taxon>Portunus</taxon>
    </lineage>
</organism>
<evidence type="ECO:0000259" key="1">
    <source>
        <dbReference type="Pfam" id="PF14226"/>
    </source>
</evidence>
<proteinExistence type="predicted"/>
<keyword evidence="3" id="KW-1185">Reference proteome</keyword>
<reference evidence="2 3" key="1">
    <citation type="submission" date="2019-05" db="EMBL/GenBank/DDBJ databases">
        <title>Another draft genome of Portunus trituberculatus and its Hox gene families provides insights of decapod evolution.</title>
        <authorList>
            <person name="Jeong J.-H."/>
            <person name="Song I."/>
            <person name="Kim S."/>
            <person name="Choi T."/>
            <person name="Kim D."/>
            <person name="Ryu S."/>
            <person name="Kim W."/>
        </authorList>
    </citation>
    <scope>NUCLEOTIDE SEQUENCE [LARGE SCALE GENOMIC DNA]</scope>
    <source>
        <tissue evidence="2">Muscle</tissue>
    </source>
</reference>
<gene>
    <name evidence="2" type="ORF">E2C01_048725</name>
</gene>
<protein>
    <recommendedName>
        <fullName evidence="1">Non-haem dioxygenase N-terminal domain-containing protein</fullName>
    </recommendedName>
</protein>